<feature type="domain" description="SUI1" evidence="6">
    <location>
        <begin position="27"/>
        <end position="93"/>
    </location>
</feature>
<reference evidence="7" key="1">
    <citation type="submission" date="2014-11" db="EMBL/GenBank/DDBJ databases">
        <authorList>
            <person name="Zhu J."/>
            <person name="Qi W."/>
            <person name="Song R."/>
        </authorList>
    </citation>
    <scope>NUCLEOTIDE SEQUENCE</scope>
</reference>
<dbReference type="CDD" id="cd11567">
    <property type="entry name" value="YciH_like"/>
    <property type="match status" value="1"/>
</dbReference>
<dbReference type="PANTHER" id="PTHR12789">
    <property type="entry name" value="DENSITY-REGULATED PROTEIN HOMOLOG"/>
    <property type="match status" value="1"/>
</dbReference>
<dbReference type="GO" id="GO:0006417">
    <property type="term" value="P:regulation of translation"/>
    <property type="evidence" value="ECO:0007669"/>
    <property type="project" value="UniProtKB-UniRule"/>
</dbReference>
<evidence type="ECO:0000256" key="3">
    <source>
        <dbReference type="ARBA" id="ARBA00022917"/>
    </source>
</evidence>
<dbReference type="AlphaFoldDB" id="A0A1B1TBX2"/>
<dbReference type="GO" id="GO:0001731">
    <property type="term" value="P:formation of translation preinitiation complex"/>
    <property type="evidence" value="ECO:0007669"/>
    <property type="project" value="UniProtKB-UniRule"/>
</dbReference>
<reference evidence="7" key="2">
    <citation type="journal article" date="2015" name="ISME J.">
        <title>A new class of marine Euryarchaeota group II from the Mediterranean deep chlorophyll maximum.</title>
        <authorList>
            <person name="Martin-Cuadrado A.B."/>
            <person name="Garcia-Heredia I."/>
            <person name="Molto A.G."/>
            <person name="Lopez-Ubeda R."/>
            <person name="Kimes N."/>
            <person name="Lopez-Garcia P."/>
            <person name="Moreira D."/>
            <person name="Rodriguez-Valera F."/>
        </authorList>
    </citation>
    <scope>NUCLEOTIDE SEQUENCE</scope>
</reference>
<name>A0A1B1TBX2_9ARCH</name>
<dbReference type="PIRSF" id="PIRSF037511">
    <property type="entry name" value="Transl_init_SUI1_pro"/>
    <property type="match status" value="1"/>
</dbReference>
<dbReference type="PANTHER" id="PTHR12789:SF0">
    <property type="entry name" value="DENSITY-REGULATED PROTEIN"/>
    <property type="match status" value="1"/>
</dbReference>
<keyword evidence="2 4" id="KW-0810">Translation regulation</keyword>
<organism evidence="7">
    <name type="scientific">Candidatus Thalassarchaea marina</name>
    <dbReference type="NCBI Taxonomy" id="1680828"/>
    <lineage>
        <taxon>Archaea</taxon>
        <taxon>Methanobacteriati</taxon>
        <taxon>Thermoplasmatota</taxon>
        <taxon>Candidatus Poseidoniia</taxon>
        <taxon>Candidatus Poseidoniia incertae sedis</taxon>
    </lineage>
</organism>
<evidence type="ECO:0000256" key="2">
    <source>
        <dbReference type="ARBA" id="ARBA00022845"/>
    </source>
</evidence>
<dbReference type="SUPFAM" id="SSF55159">
    <property type="entry name" value="eIF1-like"/>
    <property type="match status" value="1"/>
</dbReference>
<dbReference type="GO" id="GO:0003743">
    <property type="term" value="F:translation initiation factor activity"/>
    <property type="evidence" value="ECO:0007669"/>
    <property type="project" value="UniProtKB-UniRule"/>
</dbReference>
<dbReference type="InterPro" id="IPR005872">
    <property type="entry name" value="SUI1_arc_bac"/>
</dbReference>
<keyword evidence="7" id="KW-0396">Initiation factor</keyword>
<proteinExistence type="inferred from homology"/>
<dbReference type="NCBIfam" id="NF002096">
    <property type="entry name" value="PRK00939.1"/>
    <property type="match status" value="1"/>
</dbReference>
<dbReference type="HAMAP" id="MF_00604">
    <property type="entry name" value="SUI1"/>
    <property type="match status" value="1"/>
</dbReference>
<dbReference type="GO" id="GO:0003729">
    <property type="term" value="F:mRNA binding"/>
    <property type="evidence" value="ECO:0007669"/>
    <property type="project" value="TreeGrafter"/>
</dbReference>
<evidence type="ECO:0000259" key="6">
    <source>
        <dbReference type="PROSITE" id="PS50296"/>
    </source>
</evidence>
<evidence type="ECO:0000313" key="7">
    <source>
        <dbReference type="EMBL" id="ANV79770.1"/>
    </source>
</evidence>
<comment type="similarity">
    <text evidence="1 4 5">Belongs to the SUI1 family.</text>
</comment>
<dbReference type="EMBL" id="KP211851">
    <property type="protein sequence ID" value="ANV79770.1"/>
    <property type="molecule type" value="Genomic_DNA"/>
</dbReference>
<evidence type="ECO:0000256" key="4">
    <source>
        <dbReference type="HAMAP-Rule" id="MF_00604"/>
    </source>
</evidence>
<keyword evidence="3 4" id="KW-0648">Protein biosynthesis</keyword>
<accession>A0A1B1TBX2</accession>
<dbReference type="InterPro" id="IPR036877">
    <property type="entry name" value="SUI1_dom_sf"/>
</dbReference>
<dbReference type="PROSITE" id="PS50296">
    <property type="entry name" value="SUI1"/>
    <property type="match status" value="1"/>
</dbReference>
<protein>
    <recommendedName>
        <fullName evidence="4 5">Protein translation factor SUI1 homolog</fullName>
    </recommendedName>
</protein>
<dbReference type="InterPro" id="IPR050318">
    <property type="entry name" value="DENR/SUI1_TIF"/>
</dbReference>
<dbReference type="InterPro" id="IPR001950">
    <property type="entry name" value="SUI1"/>
</dbReference>
<dbReference type="GO" id="GO:0002188">
    <property type="term" value="P:translation reinitiation"/>
    <property type="evidence" value="ECO:0007669"/>
    <property type="project" value="UniProtKB-UniRule"/>
</dbReference>
<dbReference type="Pfam" id="PF01253">
    <property type="entry name" value="SUI1"/>
    <property type="match status" value="1"/>
</dbReference>
<evidence type="ECO:0000256" key="5">
    <source>
        <dbReference type="PIRNR" id="PIRNR037511"/>
    </source>
</evidence>
<dbReference type="InterPro" id="IPR022851">
    <property type="entry name" value="SUI1_arc"/>
</dbReference>
<evidence type="ECO:0000256" key="1">
    <source>
        <dbReference type="ARBA" id="ARBA00005422"/>
    </source>
</evidence>
<dbReference type="Gene3D" id="3.30.780.10">
    <property type="entry name" value="SUI1-like domain"/>
    <property type="match status" value="1"/>
</dbReference>
<sequence>MAGICNLCGLPDELCICQEIAKEQQKAIISVVRRRYGKMVTIVEGINDVAIDINKLAKILKSSCAAGGTVKDRTIELQGEHKKRAAKVLEQNGYQVEVR</sequence>